<dbReference type="HOGENOM" id="CLU_2328977_0_0_11"/>
<sequence>MAAANKPTTKLLEEGELFDTKQMSATGGATMPRHKASRESALIVTHGQCVVKFDEENRVLEQGESVILPEDAWHAVQADPEFTAVHIMPKGIRFTFSG</sequence>
<keyword evidence="4" id="KW-1185">Reference proteome</keyword>
<dbReference type="AlphaFoldDB" id="S5TKW3"/>
<accession>S5TKW3</accession>
<dbReference type="InterPro" id="IPR013096">
    <property type="entry name" value="Cupin_2"/>
</dbReference>
<dbReference type="PATRIC" id="fig|1224163.3.peg.1886"/>
<dbReference type="SUPFAM" id="SSF51182">
    <property type="entry name" value="RmlC-like cupins"/>
    <property type="match status" value="1"/>
</dbReference>
<evidence type="ECO:0000313" key="3">
    <source>
        <dbReference type="EMBL" id="AGS35348.1"/>
    </source>
</evidence>
<dbReference type="RefSeq" id="WP_020935281.1">
    <property type="nucleotide sequence ID" value="NC_021915.1"/>
</dbReference>
<dbReference type="Pfam" id="PF07883">
    <property type="entry name" value="Cupin_2"/>
    <property type="match status" value="1"/>
</dbReference>
<dbReference type="Gene3D" id="2.60.120.10">
    <property type="entry name" value="Jelly Rolls"/>
    <property type="match status" value="1"/>
</dbReference>
<feature type="domain" description="Cupin type-2" evidence="2">
    <location>
        <begin position="27"/>
        <end position="79"/>
    </location>
</feature>
<organism evidence="3 4">
    <name type="scientific">Corynebacterium maris DSM 45190</name>
    <dbReference type="NCBI Taxonomy" id="1224163"/>
    <lineage>
        <taxon>Bacteria</taxon>
        <taxon>Bacillati</taxon>
        <taxon>Actinomycetota</taxon>
        <taxon>Actinomycetes</taxon>
        <taxon>Mycobacteriales</taxon>
        <taxon>Corynebacteriaceae</taxon>
        <taxon>Corynebacterium</taxon>
    </lineage>
</organism>
<evidence type="ECO:0000313" key="4">
    <source>
        <dbReference type="Proteomes" id="UP000015388"/>
    </source>
</evidence>
<feature type="region of interest" description="Disordered" evidence="1">
    <location>
        <begin position="1"/>
        <end position="38"/>
    </location>
</feature>
<protein>
    <recommendedName>
        <fullName evidence="2">Cupin type-2 domain-containing protein</fullName>
    </recommendedName>
</protein>
<dbReference type="eggNOG" id="COG1917">
    <property type="taxonomic scope" value="Bacteria"/>
</dbReference>
<dbReference type="KEGG" id="cmd:B841_09375"/>
<reference evidence="3 4" key="1">
    <citation type="submission" date="2012-11" db="EMBL/GenBank/DDBJ databases">
        <title>The complete genome sequence of Corynebacterium maris Coryn-1 (=DSM 45190).</title>
        <authorList>
            <person name="Schaffert L."/>
            <person name="Albersmeier A."/>
            <person name="Kalinowski J."/>
            <person name="Ruckert C."/>
        </authorList>
    </citation>
    <scope>NUCLEOTIDE SEQUENCE [LARGE SCALE GENOMIC DNA]</scope>
    <source>
        <strain evidence="4">Coryn-1</strain>
    </source>
</reference>
<evidence type="ECO:0000259" key="2">
    <source>
        <dbReference type="Pfam" id="PF07883"/>
    </source>
</evidence>
<name>S5TKW3_9CORY</name>
<dbReference type="STRING" id="1224163.B841_09375"/>
<proteinExistence type="predicted"/>
<dbReference type="InterPro" id="IPR014710">
    <property type="entry name" value="RmlC-like_jellyroll"/>
</dbReference>
<gene>
    <name evidence="3" type="ORF">B841_09375</name>
</gene>
<dbReference type="OrthoDB" id="4411894at2"/>
<dbReference type="Proteomes" id="UP000015388">
    <property type="component" value="Chromosome"/>
</dbReference>
<dbReference type="InterPro" id="IPR011051">
    <property type="entry name" value="RmlC_Cupin_sf"/>
</dbReference>
<dbReference type="EMBL" id="CP003924">
    <property type="protein sequence ID" value="AGS35348.1"/>
    <property type="molecule type" value="Genomic_DNA"/>
</dbReference>
<evidence type="ECO:0000256" key="1">
    <source>
        <dbReference type="SAM" id="MobiDB-lite"/>
    </source>
</evidence>